<evidence type="ECO:0000256" key="1">
    <source>
        <dbReference type="ARBA" id="ARBA00008694"/>
    </source>
</evidence>
<keyword evidence="8" id="KW-1185">Reference proteome</keyword>
<accession>A0A7M7GLM5</accession>
<feature type="compositionally biased region" description="Low complexity" evidence="5">
    <location>
        <begin position="18"/>
        <end position="46"/>
    </location>
</feature>
<dbReference type="Proteomes" id="UP000007110">
    <property type="component" value="Unassembled WGS sequence"/>
</dbReference>
<dbReference type="FunCoup" id="A0A7M7GLM5">
    <property type="interactions" value="661"/>
</dbReference>
<evidence type="ECO:0000256" key="3">
    <source>
        <dbReference type="ARBA" id="ARBA00023315"/>
    </source>
</evidence>
<dbReference type="FunFam" id="3.40.630.30:FF:000064">
    <property type="entry name" value="GNAT family acetyltransferase"/>
    <property type="match status" value="1"/>
</dbReference>
<dbReference type="SUPFAM" id="SSF55729">
    <property type="entry name" value="Acyl-CoA N-acyltransferases (Nat)"/>
    <property type="match status" value="1"/>
</dbReference>
<organism evidence="7 8">
    <name type="scientific">Strongylocentrotus purpuratus</name>
    <name type="common">Purple sea urchin</name>
    <dbReference type="NCBI Taxonomy" id="7668"/>
    <lineage>
        <taxon>Eukaryota</taxon>
        <taxon>Metazoa</taxon>
        <taxon>Echinodermata</taxon>
        <taxon>Eleutherozoa</taxon>
        <taxon>Echinozoa</taxon>
        <taxon>Echinoidea</taxon>
        <taxon>Euechinoidea</taxon>
        <taxon>Echinacea</taxon>
        <taxon>Camarodonta</taxon>
        <taxon>Echinidea</taxon>
        <taxon>Strongylocentrotidae</taxon>
        <taxon>Strongylocentrotus</taxon>
    </lineage>
</organism>
<keyword evidence="2" id="KW-0808">Transferase</keyword>
<dbReference type="OrthoDB" id="7305308at2759"/>
<keyword evidence="3" id="KW-0012">Acyltransferase</keyword>
<feature type="region of interest" description="Disordered" evidence="5">
    <location>
        <begin position="76"/>
        <end position="95"/>
    </location>
</feature>
<dbReference type="Gene3D" id="3.40.630.30">
    <property type="match status" value="1"/>
</dbReference>
<dbReference type="EnsemblMetazoa" id="XM_003727723">
    <property type="protein sequence ID" value="XP_003727771"/>
    <property type="gene ID" value="LOC100890847"/>
</dbReference>
<comment type="similarity">
    <text evidence="1">Belongs to the acetyltransferase family.</text>
</comment>
<dbReference type="GeneID" id="100890847"/>
<dbReference type="Pfam" id="PF00583">
    <property type="entry name" value="Acetyltransf_1"/>
    <property type="match status" value="1"/>
</dbReference>
<evidence type="ECO:0000256" key="4">
    <source>
        <dbReference type="SAM" id="Coils"/>
    </source>
</evidence>
<dbReference type="OMA" id="QVSKHAY"/>
<dbReference type="InterPro" id="IPR016181">
    <property type="entry name" value="Acyl_CoA_acyltransferase"/>
</dbReference>
<evidence type="ECO:0000256" key="2">
    <source>
        <dbReference type="ARBA" id="ARBA00022679"/>
    </source>
</evidence>
<dbReference type="PROSITE" id="PS51186">
    <property type="entry name" value="GNAT"/>
    <property type="match status" value="1"/>
</dbReference>
<evidence type="ECO:0000259" key="6">
    <source>
        <dbReference type="PROSITE" id="PS51186"/>
    </source>
</evidence>
<protein>
    <recommendedName>
        <fullName evidence="6">N-acetyltransferase domain-containing protein</fullName>
    </recommendedName>
</protein>
<evidence type="ECO:0000256" key="5">
    <source>
        <dbReference type="SAM" id="MobiDB-lite"/>
    </source>
</evidence>
<sequence length="286" mass="32207">MVPGSTRRFLYGLIRGLPSQASPKTSASSSSSSSSPSSSMAMSMRASEGRRWSSTQSPPPPAPLLTSTRSILTIHSEKPSIDREEAQRKQLTDSSILSPEQATKISLRSARPDDCGEIMKLLRDFAEWEDSLDKLEITEEDLLRDGFGETPFYRCVVAEAQGRDNIASLVAYGMYNFIYCAWKGRMVTFEDIYVHQAYRGFGLGAIVLHQVSKHAYNLGCRRVTGYVDDNDANLPRWYQGYGFVDFSRQFDYHIYSLSDDPLEKFVHEHDPFTKPNDLGLDIDSLM</sequence>
<dbReference type="CDD" id="cd04301">
    <property type="entry name" value="NAT_SF"/>
    <property type="match status" value="1"/>
</dbReference>
<keyword evidence="4" id="KW-0175">Coiled coil</keyword>
<dbReference type="KEGG" id="spu:100890847"/>
<evidence type="ECO:0000313" key="7">
    <source>
        <dbReference type="EnsemblMetazoa" id="XP_003727771"/>
    </source>
</evidence>
<dbReference type="AlphaFoldDB" id="A0A7M7GLM5"/>
<feature type="region of interest" description="Disordered" evidence="5">
    <location>
        <begin position="13"/>
        <end position="69"/>
    </location>
</feature>
<dbReference type="InterPro" id="IPR051016">
    <property type="entry name" value="Diverse_Substrate_AcTransf"/>
</dbReference>
<evidence type="ECO:0000313" key="8">
    <source>
        <dbReference type="Proteomes" id="UP000007110"/>
    </source>
</evidence>
<dbReference type="PANTHER" id="PTHR10545:SF29">
    <property type="entry name" value="GH14572P-RELATED"/>
    <property type="match status" value="1"/>
</dbReference>
<dbReference type="RefSeq" id="XP_003727771.1">
    <property type="nucleotide sequence ID" value="XM_003727723.3"/>
</dbReference>
<dbReference type="InParanoid" id="A0A7M7GLM5"/>
<feature type="compositionally biased region" description="Basic and acidic residues" evidence="5">
    <location>
        <begin position="76"/>
        <end position="91"/>
    </location>
</feature>
<reference evidence="8" key="1">
    <citation type="submission" date="2015-02" db="EMBL/GenBank/DDBJ databases">
        <title>Genome sequencing for Strongylocentrotus purpuratus.</title>
        <authorList>
            <person name="Murali S."/>
            <person name="Liu Y."/>
            <person name="Vee V."/>
            <person name="English A."/>
            <person name="Wang M."/>
            <person name="Skinner E."/>
            <person name="Han Y."/>
            <person name="Muzny D.M."/>
            <person name="Worley K.C."/>
            <person name="Gibbs R.A."/>
        </authorList>
    </citation>
    <scope>NUCLEOTIDE SEQUENCE</scope>
</reference>
<proteinExistence type="inferred from homology"/>
<reference evidence="7" key="2">
    <citation type="submission" date="2021-01" db="UniProtKB">
        <authorList>
            <consortium name="EnsemblMetazoa"/>
        </authorList>
    </citation>
    <scope>IDENTIFICATION</scope>
</reference>
<dbReference type="PANTHER" id="PTHR10545">
    <property type="entry name" value="DIAMINE N-ACETYLTRANSFERASE"/>
    <property type="match status" value="1"/>
</dbReference>
<name>A0A7M7GLM5_STRPU</name>
<dbReference type="InterPro" id="IPR000182">
    <property type="entry name" value="GNAT_dom"/>
</dbReference>
<dbReference type="GO" id="GO:0008080">
    <property type="term" value="F:N-acetyltransferase activity"/>
    <property type="evidence" value="ECO:0000318"/>
    <property type="project" value="GO_Central"/>
</dbReference>
<feature type="coiled-coil region" evidence="4">
    <location>
        <begin position="118"/>
        <end position="145"/>
    </location>
</feature>
<feature type="domain" description="N-acetyltransferase" evidence="6">
    <location>
        <begin position="105"/>
        <end position="267"/>
    </location>
</feature>